<organism evidence="1">
    <name type="scientific">Myoviridae sp. ctWb16</name>
    <dbReference type="NCBI Taxonomy" id="2827690"/>
    <lineage>
        <taxon>Viruses</taxon>
        <taxon>Duplodnaviria</taxon>
        <taxon>Heunggongvirae</taxon>
        <taxon>Uroviricota</taxon>
        <taxon>Caudoviricetes</taxon>
    </lineage>
</organism>
<sequence>MSDLTVKKILNVKSPTIVDSYYEDEDFKKELDKVSDDILINAETTRTIKNIKKTLASALKKKYGFSNGELKELTSKILNIHGLDATNFDTLANFAKILDSRVNDVSIDDNSNKNEKTIAGVNNEITASNRKLIGYHMLYGVMKDLYGQAEAKVLSGDLYDFSLGLSDSTNILIPYCWALDASKLVMEGRKFGQLPSAPVHRVDSYISALDETVHQMSSHLAGAIAVGTFFLDIAHILIYKQRVPFEVVKNDPTMRKYIENCFQTFVHSVNHLSRNGVESPFTNISLFDRVKLSGLVGADNYGWYFANKKDIALDNGLEDKMSADEWKDFVINYIMELQEIYAKFHEKGDPLNNGIPYRFPVTTMNISKDDDGNILDENFFDFVCQRDITRFNIFTSKGTKVASCCRLINDAELLDMGSSVNSFGGSTVSMGSHRVVTINFARIAYEANSMEDFYKILDKRIRGAAKVLKAHKVLIGKMEAKGLEPFITRGWIRMDRLFSTFGILGVVEAKKILETKFSDEIKEGQDVMNDYLVYLNKHSQEYAKELGLFSNIEQIPGESYAVRLATVDNLIFNDNIIDAPLYANQFVPLWEDATIWEKLEADGKYNQLLTGGGIVHAQLGSKTTAAQNRKIILYAIKCGCEHFVLNSVYSKCPECGSVYDHKVASCSKCGHNEHMQYFTRVVGFFVPVDSWNPTRRNWEFQRRTFIDDSLHG</sequence>
<name>A0A8S5T076_9CAUD</name>
<dbReference type="EMBL" id="BK032721">
    <property type="protein sequence ID" value="DAF56614.1"/>
    <property type="molecule type" value="Genomic_DNA"/>
</dbReference>
<dbReference type="GO" id="GO:0008998">
    <property type="term" value="F:ribonucleoside-triphosphate reductase (thioredoxin) activity"/>
    <property type="evidence" value="ECO:0007669"/>
    <property type="project" value="InterPro"/>
</dbReference>
<dbReference type="SUPFAM" id="SSF51998">
    <property type="entry name" value="PFL-like glycyl radical enzymes"/>
    <property type="match status" value="1"/>
</dbReference>
<proteinExistence type="predicted"/>
<dbReference type="GO" id="GO:0004748">
    <property type="term" value="F:ribonucleoside-diphosphate reductase activity, thioredoxin disulfide as acceptor"/>
    <property type="evidence" value="ECO:0007669"/>
    <property type="project" value="TreeGrafter"/>
</dbReference>
<dbReference type="GO" id="GO:0009265">
    <property type="term" value="P:2'-deoxyribonucleotide biosynthetic process"/>
    <property type="evidence" value="ECO:0007669"/>
    <property type="project" value="TreeGrafter"/>
</dbReference>
<dbReference type="InterPro" id="IPR012833">
    <property type="entry name" value="NrdD"/>
</dbReference>
<dbReference type="GO" id="GO:0006260">
    <property type="term" value="P:DNA replication"/>
    <property type="evidence" value="ECO:0007669"/>
    <property type="project" value="InterPro"/>
</dbReference>
<protein>
    <submittedName>
        <fullName evidence="1">Anaerobic ribonucleoside triphosphate reductase</fullName>
    </submittedName>
</protein>
<dbReference type="Pfam" id="PF13597">
    <property type="entry name" value="NRDD"/>
    <property type="match status" value="1"/>
</dbReference>
<dbReference type="PANTHER" id="PTHR21075:SF0">
    <property type="entry name" value="ANAEROBIC RIBONUCLEOSIDE-TRIPHOSPHATE REDUCTASE"/>
    <property type="match status" value="1"/>
</dbReference>
<accession>A0A8S5T076</accession>
<dbReference type="Gene3D" id="3.20.70.20">
    <property type="match status" value="1"/>
</dbReference>
<evidence type="ECO:0000313" key="1">
    <source>
        <dbReference type="EMBL" id="DAF56614.1"/>
    </source>
</evidence>
<dbReference type="PANTHER" id="PTHR21075">
    <property type="entry name" value="ANAEROBIC RIBONUCLEOSIDE-TRIPHOSPHATE REDUCTASE"/>
    <property type="match status" value="1"/>
</dbReference>
<reference evidence="1" key="1">
    <citation type="journal article" date="2021" name="Proc. Natl. Acad. Sci. U.S.A.">
        <title>A Catalog of Tens of Thousands of Viruses from Human Metagenomes Reveals Hidden Associations with Chronic Diseases.</title>
        <authorList>
            <person name="Tisza M.J."/>
            <person name="Buck C.B."/>
        </authorList>
    </citation>
    <scope>NUCLEOTIDE SEQUENCE</scope>
    <source>
        <strain evidence="1">CtWb16</strain>
    </source>
</reference>